<sequence>MNSLLPHHIIDYIINLSWNSYICTCWVESSIVDDFNYGRVKREQVVNAIEQTKRQCILHRDCKISIEYDIAKDYSPVMLEINRRRLMLSLVSKRIFGVVKRLFKTFGLSIEPEYDTQTFKVISTEVRELEDISNHLDNGGGQQQQQQQQYNLLSNGNIKTLVSFIGVAKIDAIDITPFSNIKKLVIKESAMVDTYIDYTVFPTLSFLTTSLTSLDLSSCDLSHGHKEIVKVLPTLSLRKLYFDYHLGDFPFDTVAVESSPPNQPLYQSLESISVQSTQHISKIGSWFPRMRHLRMICNEIGNDLAECARQTILPIGIRKISFSDCKVSVIAQTNKQVSSLKLLVEEYSLFAESDPNDLFYMHQDQDHITTITIVSDQNSIAQQATSTNFKFIGKQLKYSIFKEERQRETTKLIYQKGNNN</sequence>
<dbReference type="InterPro" id="IPR032675">
    <property type="entry name" value="LRR_dom_sf"/>
</dbReference>
<protein>
    <submittedName>
        <fullName evidence="1">Uncharacterized protein</fullName>
    </submittedName>
</protein>
<dbReference type="Gene3D" id="3.80.10.10">
    <property type="entry name" value="Ribonuclease Inhibitor"/>
    <property type="match status" value="1"/>
</dbReference>
<dbReference type="EMBL" id="GL883010">
    <property type="protein sequence ID" value="EGG20913.1"/>
    <property type="molecule type" value="Genomic_DNA"/>
</dbReference>
<gene>
    <name evidence="1" type="ORF">DFA_00780</name>
</gene>
<proteinExistence type="predicted"/>
<reference evidence="2" key="1">
    <citation type="journal article" date="2011" name="Genome Res.">
        <title>Phylogeny-wide analysis of social amoeba genomes highlights ancient origins for complex intercellular communication.</title>
        <authorList>
            <person name="Heidel A.J."/>
            <person name="Lawal H.M."/>
            <person name="Felder M."/>
            <person name="Schilde C."/>
            <person name="Helps N.R."/>
            <person name="Tunggal B."/>
            <person name="Rivero F."/>
            <person name="John U."/>
            <person name="Schleicher M."/>
            <person name="Eichinger L."/>
            <person name="Platzer M."/>
            <person name="Noegel A.A."/>
            <person name="Schaap P."/>
            <person name="Gloeckner G."/>
        </authorList>
    </citation>
    <scope>NUCLEOTIDE SEQUENCE [LARGE SCALE GENOMIC DNA]</scope>
    <source>
        <strain evidence="2">SH3</strain>
    </source>
</reference>
<evidence type="ECO:0000313" key="1">
    <source>
        <dbReference type="EMBL" id="EGG20913.1"/>
    </source>
</evidence>
<organism evidence="1 2">
    <name type="scientific">Cavenderia fasciculata</name>
    <name type="common">Slime mold</name>
    <name type="synonym">Dictyostelium fasciculatum</name>
    <dbReference type="NCBI Taxonomy" id="261658"/>
    <lineage>
        <taxon>Eukaryota</taxon>
        <taxon>Amoebozoa</taxon>
        <taxon>Evosea</taxon>
        <taxon>Eumycetozoa</taxon>
        <taxon>Dictyostelia</taxon>
        <taxon>Acytosteliales</taxon>
        <taxon>Cavenderiaceae</taxon>
        <taxon>Cavenderia</taxon>
    </lineage>
</organism>
<dbReference type="Proteomes" id="UP000007797">
    <property type="component" value="Unassembled WGS sequence"/>
</dbReference>
<dbReference type="RefSeq" id="XP_004358763.1">
    <property type="nucleotide sequence ID" value="XM_004358706.1"/>
</dbReference>
<name>F4PTT4_CACFS</name>
<keyword evidence="2" id="KW-1185">Reference proteome</keyword>
<dbReference type="AlphaFoldDB" id="F4PTT4"/>
<dbReference type="GeneID" id="14873820"/>
<accession>F4PTT4</accession>
<evidence type="ECO:0000313" key="2">
    <source>
        <dbReference type="Proteomes" id="UP000007797"/>
    </source>
</evidence>
<dbReference type="SUPFAM" id="SSF52047">
    <property type="entry name" value="RNI-like"/>
    <property type="match status" value="1"/>
</dbReference>
<dbReference type="KEGG" id="dfa:DFA_00780"/>